<accession>A0AAD9PC25</accession>
<comment type="caution">
    <text evidence="7">The sequence shown here is derived from an EMBL/GenBank/DDBJ whole genome shotgun (WGS) entry which is preliminary data.</text>
</comment>
<evidence type="ECO:0000256" key="1">
    <source>
        <dbReference type="ARBA" id="ARBA00022553"/>
    </source>
</evidence>
<dbReference type="PANTHER" id="PTHR20875">
    <property type="entry name" value="EF-HAND CALCIUM-BINDING DOMAIN-CONTAINING PROTEIN 6-RELATED"/>
    <property type="match status" value="1"/>
</dbReference>
<feature type="domain" description="EF-hand" evidence="5">
    <location>
        <begin position="873"/>
        <end position="908"/>
    </location>
</feature>
<feature type="region of interest" description="Disordered" evidence="4">
    <location>
        <begin position="194"/>
        <end position="225"/>
    </location>
</feature>
<dbReference type="EMBL" id="JAODUO010000040">
    <property type="protein sequence ID" value="KAK2192020.1"/>
    <property type="molecule type" value="Genomic_DNA"/>
</dbReference>
<sequence>MYLTCDLPPPPLYPDDTQENIIPQVPIFSILNKFNGISEKEYKTYKDSTLKRFEITHLPPYIIIYFKVRSLTYPSTSSSTSRGIDFGELLSPEVKAKHKDTTYDLVVNIVHDGEPGPSKGTYRVHILHKGSGKWYELQDLHVADILPQMITLSESYIQVSECRCAVVSGDLCLHCVYRGDLRVFSNDGKLNSGSRDRVFPQAASDASPARPSTMLQVSTSRPGTQQSLSARLPEIQHPLSRLGNPATLDVRGVSRNGFADRPLSEVGSITRRPLANEHDFDRPVSYRSPRRSIHTPSEGRVSKLSLLKDPSPRHYEAIPEGVEVTHGDPGKTRLPVFGNRAGIASRGESSHSGLESRLSDALHRILVVMLNKQITTSQFKRLMERLSLHDKVVVSVAEFYAATRQEPSNEVQDMMDMMPRSDPDGTIHILKPELRSVLNRMGFSMSDAEFDKLWDKYDTEGIGTTSGEKIMQKLGILIQKHNEADNPDEPSGQPRGLRRKEKDRQRSLDIERWLKSKFREGCSMMKASFQKHDPQRSGLVSHDNFLAVLADFGLRLEKEHLAEYNKANSTTTSIKSTFSALEAQLMSMFQTDFLSLLGTFHKIDRLGLDILSQEEFRAAIESKFGLEMTDDQFRSMLDRVPLDEEGNVRYADFMAQFDTKGEAPSLFAEIRADRRKGPIPALPKDKTPLPPPTPPSKESSSQVKESASPVKDDTFKDEPFDAPVHGEVQKDDDKFMVDMRPRRTASDIFSTIKTLLKQDYQAVEAAFQDLDTLNTRRISQEMMYQLLKKFHIEPEITRGEIRDIWKTFITNSDKTLEFLQFVRHFGYSIQSAAFPSAKVSPPKKGDSDFMMRSRKLNCARDMIHDSLRSKIEYMWEDLRREFTSMDPYQTGCVSAGEFRDVLQELCVHLSDYELDMLTRKFSLQDGRVSYIEFLKPYALKKQIWRYGNDMITLLKHSLTDIPAEVIMGPPREGGLEGVTMKVRQKVQGDWKYLRRAFKKLDTNNSGHVTLAQFRSVLKLSNITLTEDEVYQLMSRFDENMSGKVAYNKFLSDTFTIQIPPSRESMVRHSAEL</sequence>
<evidence type="ECO:0000313" key="8">
    <source>
        <dbReference type="Proteomes" id="UP001209878"/>
    </source>
</evidence>
<dbReference type="SMART" id="SM00054">
    <property type="entry name" value="EFh"/>
    <property type="match status" value="5"/>
</dbReference>
<dbReference type="PROSITE" id="PS50235">
    <property type="entry name" value="USP_3"/>
    <property type="match status" value="1"/>
</dbReference>
<dbReference type="Pfam" id="PF13499">
    <property type="entry name" value="EF-hand_7"/>
    <property type="match status" value="1"/>
</dbReference>
<organism evidence="7 8">
    <name type="scientific">Ridgeia piscesae</name>
    <name type="common">Tubeworm</name>
    <dbReference type="NCBI Taxonomy" id="27915"/>
    <lineage>
        <taxon>Eukaryota</taxon>
        <taxon>Metazoa</taxon>
        <taxon>Spiralia</taxon>
        <taxon>Lophotrochozoa</taxon>
        <taxon>Annelida</taxon>
        <taxon>Polychaeta</taxon>
        <taxon>Sedentaria</taxon>
        <taxon>Canalipalpata</taxon>
        <taxon>Sabellida</taxon>
        <taxon>Siboglinidae</taxon>
        <taxon>Ridgeia</taxon>
    </lineage>
</organism>
<feature type="compositionally biased region" description="Basic and acidic residues" evidence="4">
    <location>
        <begin position="710"/>
        <end position="719"/>
    </location>
</feature>
<dbReference type="GO" id="GO:0016579">
    <property type="term" value="P:protein deubiquitination"/>
    <property type="evidence" value="ECO:0007669"/>
    <property type="project" value="InterPro"/>
</dbReference>
<feature type="region of interest" description="Disordered" evidence="4">
    <location>
        <begin position="677"/>
        <end position="726"/>
    </location>
</feature>
<keyword evidence="8" id="KW-1185">Reference proteome</keyword>
<feature type="compositionally biased region" description="Polar residues" evidence="4">
    <location>
        <begin position="696"/>
        <end position="705"/>
    </location>
</feature>
<gene>
    <name evidence="7" type="ORF">NP493_40g01016</name>
</gene>
<proteinExistence type="predicted"/>
<dbReference type="GO" id="GO:0005509">
    <property type="term" value="F:calcium ion binding"/>
    <property type="evidence" value="ECO:0007669"/>
    <property type="project" value="InterPro"/>
</dbReference>
<dbReference type="CDD" id="cd00051">
    <property type="entry name" value="EFh"/>
    <property type="match status" value="1"/>
</dbReference>
<feature type="domain" description="EF-hand" evidence="5">
    <location>
        <begin position="988"/>
        <end position="1023"/>
    </location>
</feature>
<dbReference type="Pfam" id="PF00443">
    <property type="entry name" value="UCH"/>
    <property type="match status" value="1"/>
</dbReference>
<dbReference type="InterPro" id="IPR028889">
    <property type="entry name" value="USP"/>
</dbReference>
<protein>
    <recommendedName>
        <fullName evidence="9">Calmodulin</fullName>
    </recommendedName>
</protein>
<evidence type="ECO:0000256" key="4">
    <source>
        <dbReference type="SAM" id="MobiDB-lite"/>
    </source>
</evidence>
<dbReference type="SUPFAM" id="SSF47473">
    <property type="entry name" value="EF-hand"/>
    <property type="match status" value="4"/>
</dbReference>
<feature type="domain" description="USP" evidence="6">
    <location>
        <begin position="1"/>
        <end position="163"/>
    </location>
</feature>
<evidence type="ECO:0000259" key="6">
    <source>
        <dbReference type="PROSITE" id="PS50235"/>
    </source>
</evidence>
<evidence type="ECO:0000313" key="7">
    <source>
        <dbReference type="EMBL" id="KAK2192020.1"/>
    </source>
</evidence>
<dbReference type="InterPro" id="IPR038765">
    <property type="entry name" value="Papain-like_cys_pep_sf"/>
</dbReference>
<reference evidence="7" key="1">
    <citation type="journal article" date="2023" name="Mol. Biol. Evol.">
        <title>Third-Generation Sequencing Reveals the Adaptive Role of the Epigenome in Three Deep-Sea Polychaetes.</title>
        <authorList>
            <person name="Perez M."/>
            <person name="Aroh O."/>
            <person name="Sun Y."/>
            <person name="Lan Y."/>
            <person name="Juniper S.K."/>
            <person name="Young C.R."/>
            <person name="Angers B."/>
            <person name="Qian P.Y."/>
        </authorList>
    </citation>
    <scope>NUCLEOTIDE SEQUENCE</scope>
    <source>
        <strain evidence="7">R07B-5</strain>
    </source>
</reference>
<keyword evidence="1" id="KW-0597">Phosphoprotein</keyword>
<dbReference type="Gene3D" id="1.10.238.10">
    <property type="entry name" value="EF-hand"/>
    <property type="match status" value="5"/>
</dbReference>
<name>A0AAD9PC25_RIDPI</name>
<dbReference type="Pfam" id="PF08976">
    <property type="entry name" value="EF-hand_11"/>
    <property type="match status" value="1"/>
</dbReference>
<dbReference type="InterPro" id="IPR011992">
    <property type="entry name" value="EF-hand-dom_pair"/>
</dbReference>
<feature type="region of interest" description="Disordered" evidence="4">
    <location>
        <begin position="279"/>
        <end position="300"/>
    </location>
</feature>
<dbReference type="PANTHER" id="PTHR20875:SF5">
    <property type="entry name" value="EF-HAND DOMAIN-CONTAINING PROTEIN"/>
    <property type="match status" value="1"/>
</dbReference>
<dbReference type="GO" id="GO:0004843">
    <property type="term" value="F:cysteine-type deubiquitinase activity"/>
    <property type="evidence" value="ECO:0007669"/>
    <property type="project" value="InterPro"/>
</dbReference>
<evidence type="ECO:0000256" key="3">
    <source>
        <dbReference type="ARBA" id="ARBA00022837"/>
    </source>
</evidence>
<dbReference type="PROSITE" id="PS50222">
    <property type="entry name" value="EF_HAND_2"/>
    <property type="match status" value="2"/>
</dbReference>
<dbReference type="InterPro" id="IPR015070">
    <property type="entry name" value="EF_hand_DJBP"/>
</dbReference>
<evidence type="ECO:0000259" key="5">
    <source>
        <dbReference type="PROSITE" id="PS50222"/>
    </source>
</evidence>
<dbReference type="Proteomes" id="UP001209878">
    <property type="component" value="Unassembled WGS sequence"/>
</dbReference>
<evidence type="ECO:0008006" key="9">
    <source>
        <dbReference type="Google" id="ProtNLM"/>
    </source>
</evidence>
<feature type="compositionally biased region" description="Polar residues" evidence="4">
    <location>
        <begin position="213"/>
        <end position="225"/>
    </location>
</feature>
<dbReference type="Gene3D" id="3.90.70.10">
    <property type="entry name" value="Cysteine proteinases"/>
    <property type="match status" value="1"/>
</dbReference>
<keyword evidence="3" id="KW-0106">Calcium</keyword>
<dbReference type="AlphaFoldDB" id="A0AAD9PC25"/>
<evidence type="ECO:0000256" key="2">
    <source>
        <dbReference type="ARBA" id="ARBA00022737"/>
    </source>
</evidence>
<dbReference type="InterPro" id="IPR001394">
    <property type="entry name" value="Peptidase_C19_UCH"/>
</dbReference>
<dbReference type="InterPro" id="IPR052603">
    <property type="entry name" value="EFCB6"/>
</dbReference>
<keyword evidence="2" id="KW-0677">Repeat</keyword>
<dbReference type="SUPFAM" id="SSF54001">
    <property type="entry name" value="Cysteine proteinases"/>
    <property type="match status" value="1"/>
</dbReference>
<dbReference type="InterPro" id="IPR002048">
    <property type="entry name" value="EF_hand_dom"/>
</dbReference>
<feature type="region of interest" description="Disordered" evidence="4">
    <location>
        <begin position="480"/>
        <end position="504"/>
    </location>
</feature>